<feature type="transmembrane region" description="Helical" evidence="6">
    <location>
        <begin position="125"/>
        <end position="143"/>
    </location>
</feature>
<keyword evidence="4 6" id="KW-0472">Membrane</keyword>
<protein>
    <submittedName>
        <fullName evidence="8">RDD family protein</fullName>
    </submittedName>
</protein>
<dbReference type="InterPro" id="IPR010432">
    <property type="entry name" value="RDD"/>
</dbReference>
<feature type="domain" description="RDD" evidence="7">
    <location>
        <begin position="111"/>
        <end position="260"/>
    </location>
</feature>
<evidence type="ECO:0000256" key="4">
    <source>
        <dbReference type="ARBA" id="ARBA00023136"/>
    </source>
</evidence>
<evidence type="ECO:0000256" key="6">
    <source>
        <dbReference type="SAM" id="Phobius"/>
    </source>
</evidence>
<dbReference type="PANTHER" id="PTHR38480:SF1">
    <property type="entry name" value="SLR0254 PROTEIN"/>
    <property type="match status" value="1"/>
</dbReference>
<dbReference type="EMBL" id="SJPK01000002">
    <property type="protein sequence ID" value="TWT74387.1"/>
    <property type="molecule type" value="Genomic_DNA"/>
</dbReference>
<evidence type="ECO:0000259" key="7">
    <source>
        <dbReference type="Pfam" id="PF06271"/>
    </source>
</evidence>
<dbReference type="GO" id="GO:0016020">
    <property type="term" value="C:membrane"/>
    <property type="evidence" value="ECO:0007669"/>
    <property type="project" value="UniProtKB-SubCell"/>
</dbReference>
<feature type="transmembrane region" description="Helical" evidence="6">
    <location>
        <begin position="150"/>
        <end position="170"/>
    </location>
</feature>
<reference evidence="8 9" key="1">
    <citation type="submission" date="2019-02" db="EMBL/GenBank/DDBJ databases">
        <title>Deep-cultivation of Planctomycetes and their phenomic and genomic characterization uncovers novel biology.</title>
        <authorList>
            <person name="Wiegand S."/>
            <person name="Jogler M."/>
            <person name="Boedeker C."/>
            <person name="Pinto D."/>
            <person name="Vollmers J."/>
            <person name="Rivas-Marin E."/>
            <person name="Kohn T."/>
            <person name="Peeters S.H."/>
            <person name="Heuer A."/>
            <person name="Rast P."/>
            <person name="Oberbeckmann S."/>
            <person name="Bunk B."/>
            <person name="Jeske O."/>
            <person name="Meyerdierks A."/>
            <person name="Storesund J.E."/>
            <person name="Kallscheuer N."/>
            <person name="Luecker S."/>
            <person name="Lage O.M."/>
            <person name="Pohl T."/>
            <person name="Merkel B.J."/>
            <person name="Hornburger P."/>
            <person name="Mueller R.-W."/>
            <person name="Bruemmer F."/>
            <person name="Labrenz M."/>
            <person name="Spormann A.M."/>
            <person name="Op Den Camp H."/>
            <person name="Overmann J."/>
            <person name="Amann R."/>
            <person name="Jetten M.S.M."/>
            <person name="Mascher T."/>
            <person name="Medema M.H."/>
            <person name="Devos D.P."/>
            <person name="Kaster A.-K."/>
            <person name="Ovreas L."/>
            <person name="Rohde M."/>
            <person name="Galperin M.Y."/>
            <person name="Jogler C."/>
        </authorList>
    </citation>
    <scope>NUCLEOTIDE SEQUENCE [LARGE SCALE GENOMIC DNA]</scope>
    <source>
        <strain evidence="8 9">CA85</strain>
    </source>
</reference>
<accession>A0A5C5YF81</accession>
<evidence type="ECO:0000313" key="9">
    <source>
        <dbReference type="Proteomes" id="UP000318053"/>
    </source>
</evidence>
<name>A0A5C5YF81_9BACT</name>
<gene>
    <name evidence="8" type="ORF">CA85_12760</name>
</gene>
<feature type="region of interest" description="Disordered" evidence="5">
    <location>
        <begin position="1"/>
        <end position="24"/>
    </location>
</feature>
<feature type="region of interest" description="Disordered" evidence="5">
    <location>
        <begin position="66"/>
        <end position="89"/>
    </location>
</feature>
<dbReference type="PANTHER" id="PTHR38480">
    <property type="entry name" value="SLR0254 PROTEIN"/>
    <property type="match status" value="1"/>
</dbReference>
<evidence type="ECO:0000256" key="3">
    <source>
        <dbReference type="ARBA" id="ARBA00022989"/>
    </source>
</evidence>
<proteinExistence type="predicted"/>
<keyword evidence="9" id="KW-1185">Reference proteome</keyword>
<dbReference type="AlphaFoldDB" id="A0A5C5YF81"/>
<comment type="subcellular location">
    <subcellularLocation>
        <location evidence="1">Membrane</location>
        <topology evidence="1">Multi-pass membrane protein</topology>
    </subcellularLocation>
</comment>
<feature type="transmembrane region" description="Helical" evidence="6">
    <location>
        <begin position="229"/>
        <end position="247"/>
    </location>
</feature>
<comment type="caution">
    <text evidence="8">The sequence shown here is derived from an EMBL/GenBank/DDBJ whole genome shotgun (WGS) entry which is preliminary data.</text>
</comment>
<dbReference type="Proteomes" id="UP000318053">
    <property type="component" value="Unassembled WGS sequence"/>
</dbReference>
<dbReference type="Pfam" id="PF06271">
    <property type="entry name" value="RDD"/>
    <property type="match status" value="1"/>
</dbReference>
<evidence type="ECO:0000313" key="8">
    <source>
        <dbReference type="EMBL" id="TWT74387.1"/>
    </source>
</evidence>
<evidence type="ECO:0000256" key="1">
    <source>
        <dbReference type="ARBA" id="ARBA00004141"/>
    </source>
</evidence>
<sequence>MVFNSLAGEGQTPFRIGTSDAGDRTEGTWLRKLSKKRASASKCYLGQRDSGRLIAMSNASTVDTATASTTETAVGQREDASTTASPDAVSRPLDTTIEVVTPENIAFEYQLAGPFRRLPAYLVDLLVRYGIMLCIVLTLWFVVGMLAIEVLGAFAISVTLVSYFLISWFYGAVMETYFNGRTVGKWMFGIRVIDVDGCPITGRRAVVRNLLRVADLAPMSALPQVAMEVPPVFFIPTGIIGLISVICTRRMQRLGDIAAGTMVIVDEKSWRLPITKIDDPRAAPLASFIPGDYCVSRSMARTLAVYVERRHYLTPGRRAEIARHLAIPLIERFDFVSNVDFDLLMLALYHRTFLADPADEPANLGPLAGYSPLRRDQQQPAPARIAAE</sequence>
<keyword evidence="3 6" id="KW-1133">Transmembrane helix</keyword>
<evidence type="ECO:0000256" key="2">
    <source>
        <dbReference type="ARBA" id="ARBA00022692"/>
    </source>
</evidence>
<evidence type="ECO:0000256" key="5">
    <source>
        <dbReference type="SAM" id="MobiDB-lite"/>
    </source>
</evidence>
<organism evidence="8 9">
    <name type="scientific">Allorhodopirellula solitaria</name>
    <dbReference type="NCBI Taxonomy" id="2527987"/>
    <lineage>
        <taxon>Bacteria</taxon>
        <taxon>Pseudomonadati</taxon>
        <taxon>Planctomycetota</taxon>
        <taxon>Planctomycetia</taxon>
        <taxon>Pirellulales</taxon>
        <taxon>Pirellulaceae</taxon>
        <taxon>Allorhodopirellula</taxon>
    </lineage>
</organism>
<keyword evidence="2 6" id="KW-0812">Transmembrane</keyword>
<feature type="region of interest" description="Disordered" evidence="5">
    <location>
        <begin position="366"/>
        <end position="388"/>
    </location>
</feature>